<keyword evidence="1" id="KW-1133">Transmembrane helix</keyword>
<comment type="caution">
    <text evidence="2">The sequence shown here is derived from an EMBL/GenBank/DDBJ whole genome shotgun (WGS) entry which is preliminary data.</text>
</comment>
<evidence type="ECO:0000313" key="2">
    <source>
        <dbReference type="EMBL" id="KAK9866645.1"/>
    </source>
</evidence>
<keyword evidence="3" id="KW-1185">Reference proteome</keyword>
<dbReference type="EMBL" id="JALJOV010000144">
    <property type="protein sequence ID" value="KAK9866645.1"/>
    <property type="molecule type" value="Genomic_DNA"/>
</dbReference>
<organism evidence="2 3">
    <name type="scientific">Apatococcus fuscideae</name>
    <dbReference type="NCBI Taxonomy" id="2026836"/>
    <lineage>
        <taxon>Eukaryota</taxon>
        <taxon>Viridiplantae</taxon>
        <taxon>Chlorophyta</taxon>
        <taxon>core chlorophytes</taxon>
        <taxon>Trebouxiophyceae</taxon>
        <taxon>Chlorellales</taxon>
        <taxon>Chlorellaceae</taxon>
        <taxon>Apatococcus</taxon>
    </lineage>
</organism>
<feature type="transmembrane region" description="Helical" evidence="1">
    <location>
        <begin position="245"/>
        <end position="264"/>
    </location>
</feature>
<keyword evidence="1" id="KW-0472">Membrane</keyword>
<evidence type="ECO:0000256" key="1">
    <source>
        <dbReference type="SAM" id="Phobius"/>
    </source>
</evidence>
<dbReference type="AlphaFoldDB" id="A0AAW1TCW9"/>
<name>A0AAW1TCW9_9CHLO</name>
<accession>A0AAW1TCW9</accession>
<dbReference type="Proteomes" id="UP001485043">
    <property type="component" value="Unassembled WGS sequence"/>
</dbReference>
<gene>
    <name evidence="2" type="ORF">WJX84_006040</name>
</gene>
<evidence type="ECO:0008006" key="4">
    <source>
        <dbReference type="Google" id="ProtNLM"/>
    </source>
</evidence>
<feature type="transmembrane region" description="Helical" evidence="1">
    <location>
        <begin position="121"/>
        <end position="140"/>
    </location>
</feature>
<reference evidence="2 3" key="1">
    <citation type="journal article" date="2024" name="Nat. Commun.">
        <title>Phylogenomics reveals the evolutionary origins of lichenization in chlorophyte algae.</title>
        <authorList>
            <person name="Puginier C."/>
            <person name="Libourel C."/>
            <person name="Otte J."/>
            <person name="Skaloud P."/>
            <person name="Haon M."/>
            <person name="Grisel S."/>
            <person name="Petersen M."/>
            <person name="Berrin J.G."/>
            <person name="Delaux P.M."/>
            <person name="Dal Grande F."/>
            <person name="Keller J."/>
        </authorList>
    </citation>
    <scope>NUCLEOTIDE SEQUENCE [LARGE SCALE GENOMIC DNA]</scope>
    <source>
        <strain evidence="2 3">SAG 2523</strain>
    </source>
</reference>
<sequence length="347" mass="39370">MQVNCGHEWRFHFDTMHLKSQGSDTKGNVFSSAFVLDGMSWKLVLRFPWEDRIGSSLDVYLMSSDVDHVDAYFAVNIEFLHPLGRANNIKQGFRHLYTNDQPANVRGACLFRSSFGYNTTMLAGLAAMMVAWRWIMAGLSSSIPSLFEWHLEPSSDRRRLIQSLCTCHFVSLIVYTWAMQIVPVPWQRWAWGAWGLLVSSRQTSRTFTHIRAKSGKPPSTYASLLLVHHGLYVSCIVAGCDGLFFWLLSGIVAIAAVEGYLWSLSPIVKAAAWTFHVYRLWTALHLSATTALSYDASDDPHPDFGYIRSQMEVDIMSRCLPDILLLMTCMSSWKEAILDSVFMTRMD</sequence>
<protein>
    <recommendedName>
        <fullName evidence="4">MATH domain-containing protein</fullName>
    </recommendedName>
</protein>
<keyword evidence="1" id="KW-0812">Transmembrane</keyword>
<proteinExistence type="predicted"/>
<evidence type="ECO:0000313" key="3">
    <source>
        <dbReference type="Proteomes" id="UP001485043"/>
    </source>
</evidence>